<keyword evidence="1" id="KW-0812">Transmembrane</keyword>
<organism evidence="2">
    <name type="scientific">Zhuye pepper nucleorhabdovirus</name>
    <dbReference type="NCBI Taxonomy" id="2496274"/>
    <lineage>
        <taxon>Viruses</taxon>
        <taxon>Riboviria</taxon>
        <taxon>Orthornavirae</taxon>
        <taxon>Negarnaviricota</taxon>
        <taxon>Haploviricotina</taxon>
        <taxon>Monjiviricetes</taxon>
        <taxon>Mononegavirales</taxon>
        <taxon>Rhabdoviridae</taxon>
        <taxon>Betarhabdovirinae</taxon>
        <taxon>Betanucleorhabdovirus</taxon>
        <taxon>Betanucleorhabdovirus zanthoxyli</taxon>
    </lineage>
</organism>
<dbReference type="EMBL" id="MH323437">
    <property type="protein sequence ID" value="AZN18348.1"/>
    <property type="molecule type" value="Genomic_RNA"/>
</dbReference>
<evidence type="ECO:0000313" key="2">
    <source>
        <dbReference type="EMBL" id="AZN18348.1"/>
    </source>
</evidence>
<sequence>MHIRHLVRTAFALHLLLILQIATANEDIFAPFKNEIQASNPIYEAAKRTGYGSNSLQPYYICDNASSGGALPLNAWHYSCKQACVEQHQKIEVQIRRAHWHYVGKDVPTYKVSTNQVCYTSHENIWGYCSHTQTITPVATVPDDRSKIPKEYLTEESSMRGVTSIINSGHAGCEYLSDNTKCARDYVITYRPGKTSKRSMDDPYYLNIYGDGIRVDPTSGSLFQNEVAWFWNPKGIEETHACGWEYEDPTVCYITNTSEIMSCPDLGYQYNIKNLVSTKTCIGEVYDIDGPAPFIYNSQINIDNRTHLSDEASKGKGDADINMIKGVNFALDRIEEAYCSSSCDLFSRGHPQDDDHVLDTPIGNWRLAGADSYIPLLVPCQPTAVWRVKSPTSMCHGKNHILVEDAKTHHTCSWDATKDYITVGDMCMDNNEQANQDHKTMRKLMSENQNITIDFWTGDTMLMRPPYDKVEWMNKSRIISANPSWFSKVELNKGMLHNTADLSHILTTMAVDMKQEISYNKTADRTIRTLFFDELTSGIGGVVSKVGSWLSSILYSLPKVALMVIGVVAVLLLLKQSFTYYIIKRERDITRRSVHFLEPEEAAEFVHKHVDPSAPSRRHGSRSRRLAKSLIEMGI</sequence>
<accession>A0A4P2UVB8</accession>
<proteinExistence type="predicted"/>
<keyword evidence="1" id="KW-0472">Membrane</keyword>
<evidence type="ECO:0000256" key="1">
    <source>
        <dbReference type="SAM" id="Phobius"/>
    </source>
</evidence>
<keyword evidence="1" id="KW-1133">Transmembrane helix</keyword>
<name>A0A4P2UVB8_9RHAB</name>
<reference evidence="2" key="1">
    <citation type="journal article" date="2019" name="Viruses">
        <title>Discovery of Four Novel Viruses Associated with Flower Yellowing Disease of Green Sichuan Pepper (Zanthoxylum armatum) by Virome Analysis.</title>
        <authorList>
            <person name="Cao M."/>
            <person name="Zhang S."/>
            <person name="Li M."/>
            <person name="Liu Y."/>
            <person name="Dong P."/>
            <person name="Li S."/>
            <person name="Kuang M."/>
            <person name="Li R."/>
            <person name="Zhou Y."/>
        </authorList>
    </citation>
    <scope>NUCLEOTIDE SEQUENCE</scope>
    <source>
        <strain evidence="2">ZPNu1</strain>
    </source>
</reference>
<protein>
    <submittedName>
        <fullName evidence="2">Glycoprotein</fullName>
    </submittedName>
</protein>
<keyword evidence="3" id="KW-1185">Reference proteome</keyword>
<feature type="transmembrane region" description="Helical" evidence="1">
    <location>
        <begin position="560"/>
        <end position="583"/>
    </location>
</feature>
<evidence type="ECO:0000313" key="3">
    <source>
        <dbReference type="Proteomes" id="UP000682886"/>
    </source>
</evidence>
<dbReference type="Proteomes" id="UP000682886">
    <property type="component" value="Segment"/>
</dbReference>